<protein>
    <submittedName>
        <fullName evidence="2">Lactoylglutathione lyase</fullName>
    </submittedName>
</protein>
<reference evidence="3" key="1">
    <citation type="submission" date="2020-01" db="EMBL/GenBank/DDBJ databases">
        <title>'Steroidobacter agaridevorans' sp. nov., agar-degrading bacteria isolated from rhizosphere soils.</title>
        <authorList>
            <person name="Ikenaga M."/>
            <person name="Kataoka M."/>
            <person name="Murouchi A."/>
            <person name="Katsuragi S."/>
            <person name="Sakai M."/>
        </authorList>
    </citation>
    <scope>NUCLEOTIDE SEQUENCE [LARGE SCALE GENOMIC DNA]</scope>
    <source>
        <strain evidence="3">YU21-B</strain>
    </source>
</reference>
<dbReference type="Gene3D" id="3.10.180.10">
    <property type="entry name" value="2,3-Dihydroxybiphenyl 1,2-Dioxygenase, domain 1"/>
    <property type="match status" value="1"/>
</dbReference>
<dbReference type="EMBL" id="BLJN01000001">
    <property type="protein sequence ID" value="GFE78642.1"/>
    <property type="molecule type" value="Genomic_DNA"/>
</dbReference>
<dbReference type="PROSITE" id="PS51819">
    <property type="entry name" value="VOC"/>
    <property type="match status" value="1"/>
</dbReference>
<dbReference type="SUPFAM" id="SSF54593">
    <property type="entry name" value="Glyoxalase/Bleomycin resistance protein/Dihydroxybiphenyl dioxygenase"/>
    <property type="match status" value="1"/>
</dbReference>
<dbReference type="InterPro" id="IPR004360">
    <property type="entry name" value="Glyas_Fos-R_dOase_dom"/>
</dbReference>
<dbReference type="InterPro" id="IPR037523">
    <property type="entry name" value="VOC_core"/>
</dbReference>
<name>A0A829Y7Q0_9GAMM</name>
<keyword evidence="2" id="KW-0456">Lyase</keyword>
<dbReference type="RefSeq" id="WP_161810515.1">
    <property type="nucleotide sequence ID" value="NZ_BLJN01000001.1"/>
</dbReference>
<sequence>MLKFVKFAELPVVDQDRALSFYTEKLGLRVAQDAPYKEGWRWIELAIPGAETRILLTAQQGEMKSDIPRLVIISDDVDAAYRKLSANGVVFTKEPTNAPWNSGQRFAQLRDSEGNGIVISTS</sequence>
<dbReference type="PANTHER" id="PTHR36437:SF2">
    <property type="entry name" value="GLYOXALASE_BLEOMYCIN RESISTANCE PROTEIN_DIOXYGENASE"/>
    <property type="match status" value="1"/>
</dbReference>
<dbReference type="AlphaFoldDB" id="A0A829Y7Q0"/>
<keyword evidence="3" id="KW-1185">Reference proteome</keyword>
<accession>A0A829Y7Q0</accession>
<organism evidence="2 3">
    <name type="scientific">Steroidobacter agaridevorans</name>
    <dbReference type="NCBI Taxonomy" id="2695856"/>
    <lineage>
        <taxon>Bacteria</taxon>
        <taxon>Pseudomonadati</taxon>
        <taxon>Pseudomonadota</taxon>
        <taxon>Gammaproteobacteria</taxon>
        <taxon>Steroidobacterales</taxon>
        <taxon>Steroidobacteraceae</taxon>
        <taxon>Steroidobacter</taxon>
    </lineage>
</organism>
<dbReference type="Proteomes" id="UP000445000">
    <property type="component" value="Unassembled WGS sequence"/>
</dbReference>
<comment type="caution">
    <text evidence="2">The sequence shown here is derived from an EMBL/GenBank/DDBJ whole genome shotgun (WGS) entry which is preliminary data.</text>
</comment>
<dbReference type="PANTHER" id="PTHR36437">
    <property type="entry name" value="GLYOXALASE/BLEOMYCIN RESISTANCE PROTEIN/DIOXYGENASE"/>
    <property type="match status" value="1"/>
</dbReference>
<dbReference type="GO" id="GO:0016829">
    <property type="term" value="F:lyase activity"/>
    <property type="evidence" value="ECO:0007669"/>
    <property type="project" value="UniProtKB-KW"/>
</dbReference>
<dbReference type="InterPro" id="IPR029068">
    <property type="entry name" value="Glyas_Bleomycin-R_OHBP_Dase"/>
</dbReference>
<feature type="domain" description="VOC" evidence="1">
    <location>
        <begin position="4"/>
        <end position="122"/>
    </location>
</feature>
<evidence type="ECO:0000313" key="3">
    <source>
        <dbReference type="Proteomes" id="UP000445000"/>
    </source>
</evidence>
<gene>
    <name evidence="2" type="ORF">GCM10011487_06420</name>
</gene>
<proteinExistence type="predicted"/>
<evidence type="ECO:0000313" key="2">
    <source>
        <dbReference type="EMBL" id="GFE78642.1"/>
    </source>
</evidence>
<dbReference type="Pfam" id="PF00903">
    <property type="entry name" value="Glyoxalase"/>
    <property type="match status" value="1"/>
</dbReference>
<evidence type="ECO:0000259" key="1">
    <source>
        <dbReference type="PROSITE" id="PS51819"/>
    </source>
</evidence>